<gene>
    <name evidence="1" type="ORF">QIT00_11315</name>
</gene>
<name>A0ABT6SVJ7_9ACTN</name>
<evidence type="ECO:0000313" key="2">
    <source>
        <dbReference type="Proteomes" id="UP001237105"/>
    </source>
</evidence>
<keyword evidence="2" id="KW-1185">Reference proteome</keyword>
<organism evidence="1 2">
    <name type="scientific">Streptomyces luteolus</name>
    <dbReference type="NCBI Taxonomy" id="3043615"/>
    <lineage>
        <taxon>Bacteria</taxon>
        <taxon>Bacillati</taxon>
        <taxon>Actinomycetota</taxon>
        <taxon>Actinomycetes</taxon>
        <taxon>Kitasatosporales</taxon>
        <taxon>Streptomycetaceae</taxon>
        <taxon>Streptomyces</taxon>
    </lineage>
</organism>
<dbReference type="RefSeq" id="WP_282535046.1">
    <property type="nucleotide sequence ID" value="NZ_JASCIS010000009.1"/>
</dbReference>
<accession>A0ABT6SVJ7</accession>
<proteinExistence type="predicted"/>
<comment type="caution">
    <text evidence="1">The sequence shown here is derived from an EMBL/GenBank/DDBJ whole genome shotgun (WGS) entry which is preliminary data.</text>
</comment>
<reference evidence="1 2" key="1">
    <citation type="submission" date="2023-05" db="EMBL/GenBank/DDBJ databases">
        <title>Draft genome sequence of Streptomyces sp. B-S-A12 isolated from a cave soil in Thailand.</title>
        <authorList>
            <person name="Chamroensaksri N."/>
            <person name="Muangham S."/>
        </authorList>
    </citation>
    <scope>NUCLEOTIDE SEQUENCE [LARGE SCALE GENOMIC DNA]</scope>
    <source>
        <strain evidence="1 2">B-S-A12</strain>
    </source>
</reference>
<protein>
    <submittedName>
        <fullName evidence="1">Uncharacterized protein</fullName>
    </submittedName>
</protein>
<dbReference type="EMBL" id="JASCIS010000009">
    <property type="protein sequence ID" value="MDI3419138.1"/>
    <property type="molecule type" value="Genomic_DNA"/>
</dbReference>
<evidence type="ECO:0000313" key="1">
    <source>
        <dbReference type="EMBL" id="MDI3419138.1"/>
    </source>
</evidence>
<sequence length="129" mass="13885">MARLVVRKGELIVRLSWWEKLAARRGDVHVPLGAVEQVTADPSWWRVLRGTQGRGTWIPDALCIGVRDVSGTKDFVALRPRSGPVICVDLHAAAAPFARVAVTDPVPDATAATVRTAAARFLRGSQGGH</sequence>
<dbReference type="Proteomes" id="UP001237105">
    <property type="component" value="Unassembled WGS sequence"/>
</dbReference>